<evidence type="ECO:0000256" key="1">
    <source>
        <dbReference type="SAM" id="MobiDB-lite"/>
    </source>
</evidence>
<proteinExistence type="predicted"/>
<evidence type="ECO:0000313" key="4">
    <source>
        <dbReference type="Proteomes" id="UP000243686"/>
    </source>
</evidence>
<feature type="non-terminal residue" evidence="3">
    <location>
        <position position="1"/>
    </location>
</feature>
<dbReference type="SUPFAM" id="SSF56784">
    <property type="entry name" value="HAD-like"/>
    <property type="match status" value="1"/>
</dbReference>
<sequence>LNEIDPEYDEVGYDDSKEELDEDVSEDVRGGKRMLKKIREKLRNLKISASVTKKRRKRKDSTESELSEGAFGLPSLRITFLDLCMSVNTVLCCRLTPLQKASIIKLVQIGLGESKRGAGPVTAAVGDGGNDVSMILQANVGIGIYGQEGREATRAADYALPQFRNANLRLSHLILFVLDGVWHGLVVFYSVYLFLAGGGQFAEAVYFDSTPHGNHFDIGLCGGSSMVYIIVSVNLRVLFMSRDINWPVVGGYIFTLLLNLLLIMVVQLHEDGEIIDGIPCHLASEVG</sequence>
<dbReference type="GO" id="GO:0045332">
    <property type="term" value="P:phospholipid translocation"/>
    <property type="evidence" value="ECO:0007669"/>
    <property type="project" value="TreeGrafter"/>
</dbReference>
<dbReference type="InterPro" id="IPR036412">
    <property type="entry name" value="HAD-like_sf"/>
</dbReference>
<dbReference type="GO" id="GO:0005886">
    <property type="term" value="C:plasma membrane"/>
    <property type="evidence" value="ECO:0007669"/>
    <property type="project" value="TreeGrafter"/>
</dbReference>
<evidence type="ECO:0000256" key="2">
    <source>
        <dbReference type="SAM" id="Phobius"/>
    </source>
</evidence>
<gene>
    <name evidence="3" type="ORF">X801_07344</name>
</gene>
<dbReference type="InterPro" id="IPR023214">
    <property type="entry name" value="HAD_sf"/>
</dbReference>
<keyword evidence="4" id="KW-1185">Reference proteome</keyword>
<dbReference type="GO" id="GO:0140326">
    <property type="term" value="F:ATPase-coupled intramembrane lipid transporter activity"/>
    <property type="evidence" value="ECO:0007669"/>
    <property type="project" value="TreeGrafter"/>
</dbReference>
<reference evidence="3 4" key="1">
    <citation type="submission" date="2015-03" db="EMBL/GenBank/DDBJ databases">
        <title>Draft genome of the nematode, Opisthorchis viverrini.</title>
        <authorList>
            <person name="Mitreva M."/>
        </authorList>
    </citation>
    <scope>NUCLEOTIDE SEQUENCE [LARGE SCALE GENOMIC DNA]</scope>
    <source>
        <strain evidence="3">Khon Kaen</strain>
    </source>
</reference>
<feature type="compositionally biased region" description="Acidic residues" evidence="1">
    <location>
        <begin position="1"/>
        <end position="25"/>
    </location>
</feature>
<dbReference type="EMBL" id="KV896415">
    <property type="protein sequence ID" value="OON16829.1"/>
    <property type="molecule type" value="Genomic_DNA"/>
</dbReference>
<keyword evidence="2" id="KW-1133">Transmembrane helix</keyword>
<dbReference type="PANTHER" id="PTHR24092">
    <property type="entry name" value="PROBABLE PHOSPHOLIPID-TRANSPORTING ATPASE"/>
    <property type="match status" value="1"/>
</dbReference>
<organism evidence="3 4">
    <name type="scientific">Opisthorchis viverrini</name>
    <name type="common">Southeast Asian liver fluke</name>
    <dbReference type="NCBI Taxonomy" id="6198"/>
    <lineage>
        <taxon>Eukaryota</taxon>
        <taxon>Metazoa</taxon>
        <taxon>Spiralia</taxon>
        <taxon>Lophotrochozoa</taxon>
        <taxon>Platyhelminthes</taxon>
        <taxon>Trematoda</taxon>
        <taxon>Digenea</taxon>
        <taxon>Opisthorchiida</taxon>
        <taxon>Opisthorchiata</taxon>
        <taxon>Opisthorchiidae</taxon>
        <taxon>Opisthorchis</taxon>
    </lineage>
</organism>
<keyword evidence="2" id="KW-0472">Membrane</keyword>
<dbReference type="Gene3D" id="3.40.50.1000">
    <property type="entry name" value="HAD superfamily/HAD-like"/>
    <property type="match status" value="1"/>
</dbReference>
<feature type="region of interest" description="Disordered" evidence="1">
    <location>
        <begin position="1"/>
        <end position="26"/>
    </location>
</feature>
<dbReference type="Proteomes" id="UP000243686">
    <property type="component" value="Unassembled WGS sequence"/>
</dbReference>
<evidence type="ECO:0000313" key="3">
    <source>
        <dbReference type="EMBL" id="OON16829.1"/>
    </source>
</evidence>
<feature type="transmembrane region" description="Helical" evidence="2">
    <location>
        <begin position="173"/>
        <end position="195"/>
    </location>
</feature>
<feature type="transmembrane region" description="Helical" evidence="2">
    <location>
        <begin position="246"/>
        <end position="266"/>
    </location>
</feature>
<name>A0A1S8WQR4_OPIVI</name>
<feature type="transmembrane region" description="Helical" evidence="2">
    <location>
        <begin position="215"/>
        <end position="239"/>
    </location>
</feature>
<accession>A0A1S8WQR4</accession>
<dbReference type="AlphaFoldDB" id="A0A1S8WQR4"/>
<keyword evidence="2" id="KW-0812">Transmembrane</keyword>
<feature type="non-terminal residue" evidence="3">
    <location>
        <position position="287"/>
    </location>
</feature>
<protein>
    <submittedName>
        <fullName evidence="3">Uncharacterized protein</fullName>
    </submittedName>
</protein>